<dbReference type="EMBL" id="BIXY01000008">
    <property type="protein sequence ID" value="GCF07281.1"/>
    <property type="molecule type" value="Genomic_DNA"/>
</dbReference>
<dbReference type="Proteomes" id="UP000322530">
    <property type="component" value="Unassembled WGS sequence"/>
</dbReference>
<gene>
    <name evidence="1" type="ORF">KDI_08450</name>
</gene>
<name>A0A5A5T725_9CHLR</name>
<proteinExistence type="predicted"/>
<dbReference type="AlphaFoldDB" id="A0A5A5T725"/>
<evidence type="ECO:0000313" key="1">
    <source>
        <dbReference type="EMBL" id="GCF07281.1"/>
    </source>
</evidence>
<reference evidence="1 2" key="1">
    <citation type="submission" date="2019-01" db="EMBL/GenBank/DDBJ databases">
        <title>Draft genome sequence of Dictyobacter sp. Uno17.</title>
        <authorList>
            <person name="Wang C.M."/>
            <person name="Zheng Y."/>
            <person name="Sakai Y."/>
            <person name="Abe K."/>
            <person name="Yokota A."/>
            <person name="Yabe S."/>
        </authorList>
    </citation>
    <scope>NUCLEOTIDE SEQUENCE [LARGE SCALE GENOMIC DNA]</scope>
    <source>
        <strain evidence="1 2">Uno17</strain>
    </source>
</reference>
<organism evidence="1 2">
    <name type="scientific">Dictyobacter arantiisoli</name>
    <dbReference type="NCBI Taxonomy" id="2014874"/>
    <lineage>
        <taxon>Bacteria</taxon>
        <taxon>Bacillati</taxon>
        <taxon>Chloroflexota</taxon>
        <taxon>Ktedonobacteria</taxon>
        <taxon>Ktedonobacterales</taxon>
        <taxon>Dictyobacteraceae</taxon>
        <taxon>Dictyobacter</taxon>
    </lineage>
</organism>
<comment type="caution">
    <text evidence="1">The sequence shown here is derived from an EMBL/GenBank/DDBJ whole genome shotgun (WGS) entry which is preliminary data.</text>
</comment>
<accession>A0A5A5T725</accession>
<evidence type="ECO:0000313" key="2">
    <source>
        <dbReference type="Proteomes" id="UP000322530"/>
    </source>
</evidence>
<keyword evidence="2" id="KW-1185">Reference proteome</keyword>
<sequence>MHKTTTISHAHQSRVLKSVLDVHIGRVANLDTEYVPSRAYFFCVDEGYRECWRGRGLSCGIKNTSERA</sequence>
<protein>
    <submittedName>
        <fullName evidence="1">Uncharacterized protein</fullName>
    </submittedName>
</protein>